<dbReference type="PRINTS" id="PR00419">
    <property type="entry name" value="ADXRDTASE"/>
</dbReference>
<keyword evidence="2" id="KW-0274">FAD</keyword>
<dbReference type="PANTHER" id="PTHR43539:SF68">
    <property type="entry name" value="FLAVIN-BINDING MONOOXYGENASE-LIKE PROTEIN (AFU_ORTHOLOGUE AFUA_4G09220)"/>
    <property type="match status" value="1"/>
</dbReference>
<evidence type="ECO:0000313" key="5">
    <source>
        <dbReference type="Proteomes" id="UP001215598"/>
    </source>
</evidence>
<keyword evidence="5" id="KW-1185">Reference proteome</keyword>
<evidence type="ECO:0000256" key="3">
    <source>
        <dbReference type="ARBA" id="ARBA00023002"/>
    </source>
</evidence>
<keyword evidence="3" id="KW-0560">Oxidoreductase</keyword>
<dbReference type="GO" id="GO:0050660">
    <property type="term" value="F:flavin adenine dinucleotide binding"/>
    <property type="evidence" value="ECO:0007669"/>
    <property type="project" value="InterPro"/>
</dbReference>
<reference evidence="4" key="1">
    <citation type="submission" date="2023-03" db="EMBL/GenBank/DDBJ databases">
        <title>Massive genome expansion in bonnet fungi (Mycena s.s.) driven by repeated elements and novel gene families across ecological guilds.</title>
        <authorList>
            <consortium name="Lawrence Berkeley National Laboratory"/>
            <person name="Harder C.B."/>
            <person name="Miyauchi S."/>
            <person name="Viragh M."/>
            <person name="Kuo A."/>
            <person name="Thoen E."/>
            <person name="Andreopoulos B."/>
            <person name="Lu D."/>
            <person name="Skrede I."/>
            <person name="Drula E."/>
            <person name="Henrissat B."/>
            <person name="Morin E."/>
            <person name="Kohler A."/>
            <person name="Barry K."/>
            <person name="LaButti K."/>
            <person name="Morin E."/>
            <person name="Salamov A."/>
            <person name="Lipzen A."/>
            <person name="Mereny Z."/>
            <person name="Hegedus B."/>
            <person name="Baldrian P."/>
            <person name="Stursova M."/>
            <person name="Weitz H."/>
            <person name="Taylor A."/>
            <person name="Grigoriev I.V."/>
            <person name="Nagy L.G."/>
            <person name="Martin F."/>
            <person name="Kauserud H."/>
        </authorList>
    </citation>
    <scope>NUCLEOTIDE SEQUENCE</scope>
    <source>
        <strain evidence="4">CBHHK182m</strain>
    </source>
</reference>
<evidence type="ECO:0000256" key="2">
    <source>
        <dbReference type="ARBA" id="ARBA00022827"/>
    </source>
</evidence>
<dbReference type="AlphaFoldDB" id="A0AAD7JH16"/>
<dbReference type="Gene3D" id="3.50.50.60">
    <property type="entry name" value="FAD/NAD(P)-binding domain"/>
    <property type="match status" value="1"/>
</dbReference>
<evidence type="ECO:0000256" key="1">
    <source>
        <dbReference type="ARBA" id="ARBA00022630"/>
    </source>
</evidence>
<dbReference type="InterPro" id="IPR036188">
    <property type="entry name" value="FAD/NAD-bd_sf"/>
</dbReference>
<name>A0AAD7JH16_9AGAR</name>
<comment type="caution">
    <text evidence="4">The sequence shown here is derived from an EMBL/GenBank/DDBJ whole genome shotgun (WGS) entry which is preliminary data.</text>
</comment>
<dbReference type="GO" id="GO:0004499">
    <property type="term" value="F:N,N-dimethylaniline monooxygenase activity"/>
    <property type="evidence" value="ECO:0007669"/>
    <property type="project" value="InterPro"/>
</dbReference>
<keyword evidence="1" id="KW-0285">Flavoprotein</keyword>
<dbReference type="SUPFAM" id="SSF51905">
    <property type="entry name" value="FAD/NAD(P)-binding domain"/>
    <property type="match status" value="1"/>
</dbReference>
<proteinExistence type="predicted"/>
<dbReference type="InterPro" id="IPR020946">
    <property type="entry name" value="Flavin_mOase-like"/>
</dbReference>
<dbReference type="EMBL" id="JARKIB010000028">
    <property type="protein sequence ID" value="KAJ7764270.1"/>
    <property type="molecule type" value="Genomic_DNA"/>
</dbReference>
<sequence>MTVNPSKVALSWISRFGKALESGDVNATVYSLHTDGYFRDILVFSWDNRCLHGDANLTAYLTGALDKVSIRGVKLETRGGLTPQYGPLSDKLSLRAVSAGFTFTCAVGVGRGYFYLISTDSGEWKALVVMMALADIKGHEEIENELGVYGDHTLAWTNVLQERQRAIESDPHVLIIGAGQTGLNVAARFKQMGIKTLVVEANPRVGDNWRKRYPTLSLQSPKKSNSMLYQEYPRTWPVFAPRDKLADWLEQYAQSQDLVVWTDSQPLPHPIYDNFTKQWAVVVDRAGEHVTLHPAHIVVASTFGAPRIPALPKQDGFKGPVFHASAYQSGKPFTGKKVVVVGGGNTAADICQNLVFHGAQSITMVQRSSTWILSRDSARVMFERVFPEEVDIDISDLIAMAYPMNLMRKMDEETVEQAMEEQKTTQQGLAEAGFKIRAGKDFLTLWYEGSGGYCKAVRNPPVPVADVWSIALDVGCSALISSGKVKIKQGVELAELNTDSVLFTDGSSLEADVVIFATSYENIGDTMRKTLLGDEIMDRVGPVWGLDEEGELQGCYRPTGQPGLWFAAGHFYVSRAFSKPLALAIKAIELGLMEV</sequence>
<dbReference type="PANTHER" id="PTHR43539">
    <property type="entry name" value="FLAVIN-BINDING MONOOXYGENASE-LIKE PROTEIN (AFU_ORTHOLOGUE AFUA_4G09220)"/>
    <property type="match status" value="1"/>
</dbReference>
<dbReference type="InterPro" id="IPR050982">
    <property type="entry name" value="Auxin_biosynth/cation_transpt"/>
</dbReference>
<gene>
    <name evidence="4" type="ORF">B0H16DRAFT_1526576</name>
</gene>
<dbReference type="Pfam" id="PF00743">
    <property type="entry name" value="FMO-like"/>
    <property type="match status" value="1"/>
</dbReference>
<dbReference type="Proteomes" id="UP001215598">
    <property type="component" value="Unassembled WGS sequence"/>
</dbReference>
<evidence type="ECO:0000313" key="4">
    <source>
        <dbReference type="EMBL" id="KAJ7764270.1"/>
    </source>
</evidence>
<accession>A0AAD7JH16</accession>
<protein>
    <submittedName>
        <fullName evidence="4">FAD/NAD-P-binding domain-containing protein</fullName>
    </submittedName>
</protein>
<organism evidence="4 5">
    <name type="scientific">Mycena metata</name>
    <dbReference type="NCBI Taxonomy" id="1033252"/>
    <lineage>
        <taxon>Eukaryota</taxon>
        <taxon>Fungi</taxon>
        <taxon>Dikarya</taxon>
        <taxon>Basidiomycota</taxon>
        <taxon>Agaricomycotina</taxon>
        <taxon>Agaricomycetes</taxon>
        <taxon>Agaricomycetidae</taxon>
        <taxon>Agaricales</taxon>
        <taxon>Marasmiineae</taxon>
        <taxon>Mycenaceae</taxon>
        <taxon>Mycena</taxon>
    </lineage>
</organism>
<dbReference type="GO" id="GO:0050661">
    <property type="term" value="F:NADP binding"/>
    <property type="evidence" value="ECO:0007669"/>
    <property type="project" value="InterPro"/>
</dbReference>